<dbReference type="RefSeq" id="XP_022395180.1">
    <property type="nucleotide sequence ID" value="XM_022541650.1"/>
</dbReference>
<dbReference type="PANTHER" id="PTHR43715">
    <property type="entry name" value="GDP-MANNOSE 4,6-DEHYDRATASE"/>
    <property type="match status" value="1"/>
</dbReference>
<keyword evidence="4" id="KW-0456">Lyase</keyword>
<dbReference type="InterPro" id="IPR006368">
    <property type="entry name" value="GDP_Man_deHydtase"/>
</dbReference>
<evidence type="ECO:0000313" key="6">
    <source>
        <dbReference type="EMBL" id="OJJ78482.1"/>
    </source>
</evidence>
<evidence type="ECO:0000313" key="7">
    <source>
        <dbReference type="Proteomes" id="UP000184300"/>
    </source>
</evidence>
<accession>A0A1L9V3S7</accession>
<evidence type="ECO:0000256" key="2">
    <source>
        <dbReference type="ARBA" id="ARBA00009263"/>
    </source>
</evidence>
<feature type="domain" description="NAD(P)-binding" evidence="5">
    <location>
        <begin position="7"/>
        <end position="339"/>
    </location>
</feature>
<dbReference type="GO" id="GO:0042351">
    <property type="term" value="P:'de novo' GDP-L-fucose biosynthetic process"/>
    <property type="evidence" value="ECO:0007669"/>
    <property type="project" value="TreeGrafter"/>
</dbReference>
<dbReference type="Gene3D" id="3.90.25.10">
    <property type="entry name" value="UDP-galactose 4-epimerase, domain 1"/>
    <property type="match status" value="1"/>
</dbReference>
<sequence>MNRRKALVTGVGGQDGSYLCEILLQNGYTVHGILRNRTTSDYIPVAVSHALATAEKYSNKLILHSGDIMDPYFLLSLFREHSYDEVYHLAAQSHVGTSFKLQLYTCDVNALGTLRLIQTILTLGLEKKTKFYNACSSETFGQTVKDYQDESTPLCPVSPYAAAKAFSYWITSSARITHGLFAVNGILFNHESPRRGLGFVTRKITFAVAQIHLGLKSCIMLGNLNARRDWGHALDYMRGVYSMMKQDAPEDYVLATGETRSVRDFVVTAFQIVGIQLNWSGSEVEEIGVDACTGQVRVRVDPDLYRPAEVSYLRGSAEKAATRLGWQPEVSFKDLVKEMVEADIALIHEKSTRFWTENKL</sequence>
<dbReference type="OrthoDB" id="331544at2759"/>
<comment type="similarity">
    <text evidence="2">Belongs to the NAD(P)-dependent epimerase/dehydratase family. GDP-mannose 4,6-dehydratase subfamily.</text>
</comment>
<organism evidence="6 7">
    <name type="scientific">Aspergillus glaucus CBS 516.65</name>
    <dbReference type="NCBI Taxonomy" id="1160497"/>
    <lineage>
        <taxon>Eukaryota</taxon>
        <taxon>Fungi</taxon>
        <taxon>Dikarya</taxon>
        <taxon>Ascomycota</taxon>
        <taxon>Pezizomycotina</taxon>
        <taxon>Eurotiomycetes</taxon>
        <taxon>Eurotiomycetidae</taxon>
        <taxon>Eurotiales</taxon>
        <taxon>Aspergillaceae</taxon>
        <taxon>Aspergillus</taxon>
        <taxon>Aspergillus subgen. Aspergillus</taxon>
    </lineage>
</organism>
<reference evidence="7" key="1">
    <citation type="journal article" date="2017" name="Genome Biol.">
        <title>Comparative genomics reveals high biological diversity and specific adaptations in the industrially and medically important fungal genus Aspergillus.</title>
        <authorList>
            <person name="de Vries R.P."/>
            <person name="Riley R."/>
            <person name="Wiebenga A."/>
            <person name="Aguilar-Osorio G."/>
            <person name="Amillis S."/>
            <person name="Uchima C.A."/>
            <person name="Anderluh G."/>
            <person name="Asadollahi M."/>
            <person name="Askin M."/>
            <person name="Barry K."/>
            <person name="Battaglia E."/>
            <person name="Bayram O."/>
            <person name="Benocci T."/>
            <person name="Braus-Stromeyer S.A."/>
            <person name="Caldana C."/>
            <person name="Canovas D."/>
            <person name="Cerqueira G.C."/>
            <person name="Chen F."/>
            <person name="Chen W."/>
            <person name="Choi C."/>
            <person name="Clum A."/>
            <person name="Dos Santos R.A."/>
            <person name="Damasio A.R."/>
            <person name="Diallinas G."/>
            <person name="Emri T."/>
            <person name="Fekete E."/>
            <person name="Flipphi M."/>
            <person name="Freyberg S."/>
            <person name="Gallo A."/>
            <person name="Gournas C."/>
            <person name="Habgood R."/>
            <person name="Hainaut M."/>
            <person name="Harispe M.L."/>
            <person name="Henrissat B."/>
            <person name="Hilden K.S."/>
            <person name="Hope R."/>
            <person name="Hossain A."/>
            <person name="Karabika E."/>
            <person name="Karaffa L."/>
            <person name="Karanyi Z."/>
            <person name="Krasevec N."/>
            <person name="Kuo A."/>
            <person name="Kusch H."/>
            <person name="LaButti K."/>
            <person name="Lagendijk E.L."/>
            <person name="Lapidus A."/>
            <person name="Levasseur A."/>
            <person name="Lindquist E."/>
            <person name="Lipzen A."/>
            <person name="Logrieco A.F."/>
            <person name="MacCabe A."/>
            <person name="Maekelae M.R."/>
            <person name="Malavazi I."/>
            <person name="Melin P."/>
            <person name="Meyer V."/>
            <person name="Mielnichuk N."/>
            <person name="Miskei M."/>
            <person name="Molnar A.P."/>
            <person name="Mule G."/>
            <person name="Ngan C.Y."/>
            <person name="Orejas M."/>
            <person name="Orosz E."/>
            <person name="Ouedraogo J.P."/>
            <person name="Overkamp K.M."/>
            <person name="Park H.-S."/>
            <person name="Perrone G."/>
            <person name="Piumi F."/>
            <person name="Punt P.J."/>
            <person name="Ram A.F."/>
            <person name="Ramon A."/>
            <person name="Rauscher S."/>
            <person name="Record E."/>
            <person name="Riano-Pachon D.M."/>
            <person name="Robert V."/>
            <person name="Roehrig J."/>
            <person name="Ruller R."/>
            <person name="Salamov A."/>
            <person name="Salih N.S."/>
            <person name="Samson R.A."/>
            <person name="Sandor E."/>
            <person name="Sanguinetti M."/>
            <person name="Schuetze T."/>
            <person name="Sepcic K."/>
            <person name="Shelest E."/>
            <person name="Sherlock G."/>
            <person name="Sophianopoulou V."/>
            <person name="Squina F.M."/>
            <person name="Sun H."/>
            <person name="Susca A."/>
            <person name="Todd R.B."/>
            <person name="Tsang A."/>
            <person name="Unkles S.E."/>
            <person name="van de Wiele N."/>
            <person name="van Rossen-Uffink D."/>
            <person name="Oliveira J.V."/>
            <person name="Vesth T.C."/>
            <person name="Visser J."/>
            <person name="Yu J.-H."/>
            <person name="Zhou M."/>
            <person name="Andersen M.R."/>
            <person name="Archer D.B."/>
            <person name="Baker S.E."/>
            <person name="Benoit I."/>
            <person name="Brakhage A.A."/>
            <person name="Braus G.H."/>
            <person name="Fischer R."/>
            <person name="Frisvad J.C."/>
            <person name="Goldman G.H."/>
            <person name="Houbraken J."/>
            <person name="Oakley B."/>
            <person name="Pocsi I."/>
            <person name="Scazzocchio C."/>
            <person name="Seiboth B."/>
            <person name="vanKuyk P.A."/>
            <person name="Wortman J."/>
            <person name="Dyer P.S."/>
            <person name="Grigoriev I.V."/>
        </authorList>
    </citation>
    <scope>NUCLEOTIDE SEQUENCE [LARGE SCALE GENOMIC DNA]</scope>
    <source>
        <strain evidence="7">CBS 516.65</strain>
    </source>
</reference>
<protein>
    <recommendedName>
        <fullName evidence="3">GDP-mannose 4,6-dehydratase</fullName>
        <ecNumber evidence="3">4.2.1.47</ecNumber>
    </recommendedName>
</protein>
<dbReference type="CDD" id="cd05260">
    <property type="entry name" value="GDP_MD_SDR_e"/>
    <property type="match status" value="1"/>
</dbReference>
<evidence type="ECO:0000256" key="3">
    <source>
        <dbReference type="ARBA" id="ARBA00011989"/>
    </source>
</evidence>
<dbReference type="Gene3D" id="3.40.50.720">
    <property type="entry name" value="NAD(P)-binding Rossmann-like Domain"/>
    <property type="match status" value="1"/>
</dbReference>
<dbReference type="PANTHER" id="PTHR43715:SF1">
    <property type="entry name" value="GDP-MANNOSE 4,6 DEHYDRATASE"/>
    <property type="match status" value="1"/>
</dbReference>
<dbReference type="EC" id="4.2.1.47" evidence="3"/>
<dbReference type="Proteomes" id="UP000184300">
    <property type="component" value="Unassembled WGS sequence"/>
</dbReference>
<name>A0A1L9V3S7_ASPGL</name>
<dbReference type="InterPro" id="IPR036291">
    <property type="entry name" value="NAD(P)-bd_dom_sf"/>
</dbReference>
<dbReference type="NCBIfam" id="TIGR01472">
    <property type="entry name" value="gmd"/>
    <property type="match status" value="1"/>
</dbReference>
<comment type="cofactor">
    <cofactor evidence="1">
        <name>NADP(+)</name>
        <dbReference type="ChEBI" id="CHEBI:58349"/>
    </cofactor>
</comment>
<proteinExistence type="inferred from homology"/>
<dbReference type="SUPFAM" id="SSF51735">
    <property type="entry name" value="NAD(P)-binding Rossmann-fold domains"/>
    <property type="match status" value="1"/>
</dbReference>
<evidence type="ECO:0000256" key="1">
    <source>
        <dbReference type="ARBA" id="ARBA00001937"/>
    </source>
</evidence>
<dbReference type="VEuPathDB" id="FungiDB:ASPGLDRAFT_138852"/>
<dbReference type="InterPro" id="IPR016040">
    <property type="entry name" value="NAD(P)-bd_dom"/>
</dbReference>
<dbReference type="AlphaFoldDB" id="A0A1L9V3S7"/>
<dbReference type="STRING" id="1160497.A0A1L9V3S7"/>
<dbReference type="HAMAP" id="MF_00955">
    <property type="entry name" value="GDP_Man_dehydratase"/>
    <property type="match status" value="1"/>
</dbReference>
<evidence type="ECO:0000256" key="4">
    <source>
        <dbReference type="ARBA" id="ARBA00023239"/>
    </source>
</evidence>
<dbReference type="FunFam" id="3.40.50.720:FF:000924">
    <property type="entry name" value="GDP-mannose 4,6 dehydratase"/>
    <property type="match status" value="1"/>
</dbReference>
<dbReference type="EMBL" id="KV878936">
    <property type="protein sequence ID" value="OJJ78482.1"/>
    <property type="molecule type" value="Genomic_DNA"/>
</dbReference>
<gene>
    <name evidence="6" type="ORF">ASPGLDRAFT_138852</name>
</gene>
<keyword evidence="7" id="KW-1185">Reference proteome</keyword>
<evidence type="ECO:0000259" key="5">
    <source>
        <dbReference type="Pfam" id="PF16363"/>
    </source>
</evidence>
<dbReference type="GeneID" id="34457911"/>
<dbReference type="Pfam" id="PF16363">
    <property type="entry name" value="GDP_Man_Dehyd"/>
    <property type="match status" value="1"/>
</dbReference>
<dbReference type="GO" id="GO:0008446">
    <property type="term" value="F:GDP-mannose 4,6-dehydratase activity"/>
    <property type="evidence" value="ECO:0007669"/>
    <property type="project" value="UniProtKB-EC"/>
</dbReference>